<reference evidence="2 3" key="1">
    <citation type="submission" date="2018-04" db="EMBL/GenBank/DDBJ databases">
        <title>Marixanthomonas spongiae HN-E44 sp. nov., isolated from a marine sponge.</title>
        <authorList>
            <person name="Luo L."/>
            <person name="Zhuang L."/>
        </authorList>
    </citation>
    <scope>NUCLEOTIDE SEQUENCE [LARGE SCALE GENOMIC DNA]</scope>
    <source>
        <strain evidence="2 3">HN-E44</strain>
    </source>
</reference>
<gene>
    <name evidence="2" type="ORF">DDV96_00965</name>
</gene>
<organism evidence="2 3">
    <name type="scientific">Marixanthomonas spongiae</name>
    <dbReference type="NCBI Taxonomy" id="2174845"/>
    <lineage>
        <taxon>Bacteria</taxon>
        <taxon>Pseudomonadati</taxon>
        <taxon>Bacteroidota</taxon>
        <taxon>Flavobacteriia</taxon>
        <taxon>Flavobacteriales</taxon>
        <taxon>Flavobacteriaceae</taxon>
        <taxon>Marixanthomonas</taxon>
    </lineage>
</organism>
<name>A0A2U0I7P9_9FLAO</name>
<dbReference type="InterPro" id="IPR046219">
    <property type="entry name" value="DUF6252"/>
</dbReference>
<comment type="caution">
    <text evidence="2">The sequence shown here is derived from an EMBL/GenBank/DDBJ whole genome shotgun (WGS) entry which is preliminary data.</text>
</comment>
<evidence type="ECO:0000256" key="1">
    <source>
        <dbReference type="SAM" id="SignalP"/>
    </source>
</evidence>
<feature type="chain" id="PRO_5015667802" description="Lipoprotein" evidence="1">
    <location>
        <begin position="22"/>
        <end position="174"/>
    </location>
</feature>
<dbReference type="EMBL" id="QEHR01000001">
    <property type="protein sequence ID" value="PVW17121.1"/>
    <property type="molecule type" value="Genomic_DNA"/>
</dbReference>
<feature type="signal peptide" evidence="1">
    <location>
        <begin position="1"/>
        <end position="21"/>
    </location>
</feature>
<dbReference type="AlphaFoldDB" id="A0A2U0I7P9"/>
<dbReference type="Proteomes" id="UP000245962">
    <property type="component" value="Unassembled WGS sequence"/>
</dbReference>
<proteinExistence type="predicted"/>
<evidence type="ECO:0000313" key="2">
    <source>
        <dbReference type="EMBL" id="PVW17121.1"/>
    </source>
</evidence>
<accession>A0A2U0I7P9</accession>
<dbReference type="PROSITE" id="PS51257">
    <property type="entry name" value="PROKAR_LIPOPROTEIN"/>
    <property type="match status" value="1"/>
</dbReference>
<keyword evidence="1" id="KW-0732">Signal</keyword>
<dbReference type="RefSeq" id="WP_116692865.1">
    <property type="nucleotide sequence ID" value="NZ_QEHR01000001.1"/>
</dbReference>
<evidence type="ECO:0008006" key="4">
    <source>
        <dbReference type="Google" id="ProtNLM"/>
    </source>
</evidence>
<evidence type="ECO:0000313" key="3">
    <source>
        <dbReference type="Proteomes" id="UP000245962"/>
    </source>
</evidence>
<protein>
    <recommendedName>
        <fullName evidence="4">Lipoprotein</fullName>
    </recommendedName>
</protein>
<keyword evidence="3" id="KW-1185">Reference proteome</keyword>
<sequence length="174" mass="18238">MKTIKTISLILFVSLSLLACKSDDDGGDDPQGGEGNFTAKVDGNSYKGMSGTVVAEVSGNGAGQTLAVSGGTSKSENLQVIIIGFDGEGTYQLNFTNIGTYSYLPDPNNPDPNSVVVYTTVGDAQNNYGELKVSSYDGDSVKGTFSFTGYNLDDLNDTVAVTEGSFNIKVNKKN</sequence>
<dbReference type="Pfam" id="PF19765">
    <property type="entry name" value="DUF6252"/>
    <property type="match status" value="1"/>
</dbReference>
<dbReference type="OrthoDB" id="824283at2"/>